<evidence type="ECO:0000256" key="6">
    <source>
        <dbReference type="ARBA" id="ARBA00022980"/>
    </source>
</evidence>
<dbReference type="GO" id="GO:0006412">
    <property type="term" value="P:translation"/>
    <property type="evidence" value="ECO:0007669"/>
    <property type="project" value="UniProtKB-UniRule"/>
</dbReference>
<comment type="function">
    <text evidence="1 10">One of two assembly initiator proteins, it binds directly to the 5'-end of the 23S rRNA, where it nucleates assembly of the 50S subunit.</text>
</comment>
<reference evidence="12" key="2">
    <citation type="submission" date="2024-06" db="EMBL/GenBank/DDBJ databases">
        <authorList>
            <person name="Petrova K.O."/>
            <person name="Toshchakov S.V."/>
            <person name="Boltjanskaja Y.V."/>
            <person name="Kevbrin V.V."/>
        </authorList>
    </citation>
    <scope>NUCLEOTIDE SEQUENCE</scope>
    <source>
        <strain evidence="12">Z-710</strain>
    </source>
</reference>
<dbReference type="Gene3D" id="2.30.30.30">
    <property type="match status" value="1"/>
</dbReference>
<dbReference type="CDD" id="cd06089">
    <property type="entry name" value="KOW_RPL26"/>
    <property type="match status" value="1"/>
</dbReference>
<dbReference type="InterPro" id="IPR003256">
    <property type="entry name" value="Ribosomal_uL24"/>
</dbReference>
<comment type="similarity">
    <text evidence="2 10">Belongs to the universal ribosomal protein uL24 family.</text>
</comment>
<dbReference type="HAMAP" id="MF_01326_B">
    <property type="entry name" value="Ribosomal_uL24_B"/>
    <property type="match status" value="1"/>
</dbReference>
<gene>
    <name evidence="10 12" type="primary">rplX</name>
    <name evidence="12" type="ORF">PRVXH_000184</name>
</gene>
<feature type="domain" description="KOW" evidence="11">
    <location>
        <begin position="6"/>
        <end position="33"/>
    </location>
</feature>
<evidence type="ECO:0000256" key="7">
    <source>
        <dbReference type="ARBA" id="ARBA00023274"/>
    </source>
</evidence>
<proteinExistence type="inferred from homology"/>
<dbReference type="RefSeq" id="WP_353893441.1">
    <property type="nucleotide sequence ID" value="NZ_CP159485.1"/>
</dbReference>
<keyword evidence="5 10" id="KW-0694">RNA-binding</keyword>
<dbReference type="GO" id="GO:1990904">
    <property type="term" value="C:ribonucleoprotein complex"/>
    <property type="evidence" value="ECO:0007669"/>
    <property type="project" value="UniProtKB-KW"/>
</dbReference>
<keyword evidence="7 10" id="KW-0687">Ribonucleoprotein</keyword>
<dbReference type="EMBL" id="CP159485">
    <property type="protein sequence ID" value="XCI28891.1"/>
    <property type="molecule type" value="Genomic_DNA"/>
</dbReference>
<dbReference type="PANTHER" id="PTHR12903">
    <property type="entry name" value="MITOCHONDRIAL RIBOSOMAL PROTEIN L24"/>
    <property type="match status" value="1"/>
</dbReference>
<keyword evidence="4 10" id="KW-0699">rRNA-binding</keyword>
<evidence type="ECO:0000256" key="3">
    <source>
        <dbReference type="ARBA" id="ARBA00011838"/>
    </source>
</evidence>
<dbReference type="GO" id="GO:0005840">
    <property type="term" value="C:ribosome"/>
    <property type="evidence" value="ECO:0007669"/>
    <property type="project" value="UniProtKB-KW"/>
</dbReference>
<evidence type="ECO:0000256" key="10">
    <source>
        <dbReference type="HAMAP-Rule" id="MF_01326"/>
    </source>
</evidence>
<name>A0AAU8HU37_9FIRM</name>
<dbReference type="Pfam" id="PF17136">
    <property type="entry name" value="ribosomal_L24"/>
    <property type="match status" value="1"/>
</dbReference>
<evidence type="ECO:0000259" key="11">
    <source>
        <dbReference type="SMART" id="SM00739"/>
    </source>
</evidence>
<reference evidence="12" key="1">
    <citation type="journal article" date="2018" name="Antonie Van Leeuwenhoek">
        <title>Proteinivorax hydrogeniformans sp. nov., an anaerobic, haloalkaliphilic bacterium fermenting proteinaceous compounds with high hydrogen production.</title>
        <authorList>
            <person name="Boltyanskaya Y."/>
            <person name="Detkova E."/>
            <person name="Pimenov N."/>
            <person name="Kevbrin V."/>
        </authorList>
    </citation>
    <scope>NUCLEOTIDE SEQUENCE</scope>
    <source>
        <strain evidence="12">Z-710</strain>
    </source>
</reference>
<comment type="function">
    <text evidence="9 10">One of the proteins that surrounds the polypeptide exit tunnel on the outside of the subunit.</text>
</comment>
<dbReference type="NCBIfam" id="TIGR01079">
    <property type="entry name" value="rplX_bact"/>
    <property type="match status" value="1"/>
</dbReference>
<evidence type="ECO:0000256" key="1">
    <source>
        <dbReference type="ARBA" id="ARBA00004072"/>
    </source>
</evidence>
<evidence type="ECO:0000313" key="12">
    <source>
        <dbReference type="EMBL" id="XCI28891.1"/>
    </source>
</evidence>
<accession>A0AAU8HU37</accession>
<dbReference type="InterPro" id="IPR014722">
    <property type="entry name" value="Rib_uL2_dom2"/>
</dbReference>
<dbReference type="SUPFAM" id="SSF50104">
    <property type="entry name" value="Translation proteins SH3-like domain"/>
    <property type="match status" value="1"/>
</dbReference>
<keyword evidence="6 10" id="KW-0689">Ribosomal protein</keyword>
<dbReference type="SMART" id="SM00739">
    <property type="entry name" value="KOW"/>
    <property type="match status" value="1"/>
</dbReference>
<dbReference type="AlphaFoldDB" id="A0AAU8HU37"/>
<dbReference type="Pfam" id="PF00467">
    <property type="entry name" value="KOW"/>
    <property type="match status" value="1"/>
</dbReference>
<evidence type="ECO:0000256" key="2">
    <source>
        <dbReference type="ARBA" id="ARBA00010618"/>
    </source>
</evidence>
<organism evidence="12">
    <name type="scientific">Proteinivorax hydrogeniformans</name>
    <dbReference type="NCBI Taxonomy" id="1826727"/>
    <lineage>
        <taxon>Bacteria</taxon>
        <taxon>Bacillati</taxon>
        <taxon>Bacillota</taxon>
        <taxon>Clostridia</taxon>
        <taxon>Eubacteriales</taxon>
        <taxon>Proteinivoracaceae</taxon>
        <taxon>Proteinivorax</taxon>
    </lineage>
</organism>
<sequence>MTPKVHVKKDDKVVVLSGKDKAKTGKVLKVIPRDNKVVVEGVNIQKKHAKPTRNNPQGGIVEQEAPLNSAKVQLVCPRCNKPARVGARFLEDGKKVRDCKKCGEVIDK</sequence>
<evidence type="ECO:0000256" key="4">
    <source>
        <dbReference type="ARBA" id="ARBA00022730"/>
    </source>
</evidence>
<dbReference type="InterPro" id="IPR057264">
    <property type="entry name" value="Ribosomal_uL24_C"/>
</dbReference>
<dbReference type="InterPro" id="IPR041988">
    <property type="entry name" value="Ribosomal_uL24_KOW"/>
</dbReference>
<evidence type="ECO:0000256" key="9">
    <source>
        <dbReference type="ARBA" id="ARBA00058688"/>
    </source>
</evidence>
<dbReference type="GO" id="GO:0019843">
    <property type="term" value="F:rRNA binding"/>
    <property type="evidence" value="ECO:0007669"/>
    <property type="project" value="UniProtKB-UniRule"/>
</dbReference>
<dbReference type="InterPro" id="IPR008991">
    <property type="entry name" value="Translation_prot_SH3-like_sf"/>
</dbReference>
<comment type="subunit">
    <text evidence="3 10">Part of the 50S ribosomal subunit.</text>
</comment>
<evidence type="ECO:0000256" key="5">
    <source>
        <dbReference type="ARBA" id="ARBA00022884"/>
    </source>
</evidence>
<dbReference type="FunFam" id="2.30.30.30:FF:000004">
    <property type="entry name" value="50S ribosomal protein L24"/>
    <property type="match status" value="1"/>
</dbReference>
<dbReference type="GO" id="GO:0003735">
    <property type="term" value="F:structural constituent of ribosome"/>
    <property type="evidence" value="ECO:0007669"/>
    <property type="project" value="InterPro"/>
</dbReference>
<evidence type="ECO:0000256" key="8">
    <source>
        <dbReference type="ARBA" id="ARBA00035206"/>
    </source>
</evidence>
<dbReference type="InterPro" id="IPR005824">
    <property type="entry name" value="KOW"/>
</dbReference>
<protein>
    <recommendedName>
        <fullName evidence="8 10">Large ribosomal subunit protein uL24</fullName>
    </recommendedName>
</protein>